<evidence type="ECO:0000313" key="2">
    <source>
        <dbReference type="EMBL" id="KJY95370.1"/>
    </source>
</evidence>
<gene>
    <name evidence="2" type="ORF">TW72_18235</name>
</gene>
<dbReference type="PATRIC" id="fig|151081.8.peg.2498"/>
<dbReference type="RefSeq" id="WP_045979792.1">
    <property type="nucleotide sequence ID" value="NZ_JXXY01000013.1"/>
</dbReference>
<sequence length="153" mass="17127">MAYWLLKTEPDAFSLADLQAAENGTTVWDGVRNYQARNFIRDGMQVGDKVFIYHSSCKVPAIVGIGEVTRGPYADPTQFDASSDYYDPKATPESPRWFSVDVQYRQSFQQPITLKAIKADPAIAELALKKSGRLSVMPVSEQEWQYLCGLAKP</sequence>
<accession>A0A0F4PIM5</accession>
<reference evidence="2 3" key="1">
    <citation type="journal article" date="2015" name="BMC Genomics">
        <title>Genome mining reveals unlocked bioactive potential of marine Gram-negative bacteria.</title>
        <authorList>
            <person name="Machado H."/>
            <person name="Sonnenschein E.C."/>
            <person name="Melchiorsen J."/>
            <person name="Gram L."/>
        </authorList>
    </citation>
    <scope>NUCLEOTIDE SEQUENCE [LARGE SCALE GENOMIC DNA]</scope>
    <source>
        <strain evidence="2 3">S3137</strain>
    </source>
</reference>
<protein>
    <recommendedName>
        <fullName evidence="1">EVE domain-containing protein</fullName>
    </recommendedName>
</protein>
<dbReference type="SUPFAM" id="SSF88697">
    <property type="entry name" value="PUA domain-like"/>
    <property type="match status" value="1"/>
</dbReference>
<feature type="domain" description="EVE" evidence="1">
    <location>
        <begin position="2"/>
        <end position="149"/>
    </location>
</feature>
<dbReference type="eggNOG" id="COG2947">
    <property type="taxonomic scope" value="Bacteria"/>
</dbReference>
<evidence type="ECO:0000259" key="1">
    <source>
        <dbReference type="Pfam" id="PF01878"/>
    </source>
</evidence>
<comment type="caution">
    <text evidence="2">The sequence shown here is derived from an EMBL/GenBank/DDBJ whole genome shotgun (WGS) entry which is preliminary data.</text>
</comment>
<dbReference type="InterPro" id="IPR052181">
    <property type="entry name" value="5hmC_binding"/>
</dbReference>
<proteinExistence type="predicted"/>
<dbReference type="PANTHER" id="PTHR14087">
    <property type="entry name" value="THYMOCYTE NUCLEAR PROTEIN 1"/>
    <property type="match status" value="1"/>
</dbReference>
<name>A0A0F4PIM5_9GAMM</name>
<dbReference type="InterPro" id="IPR047197">
    <property type="entry name" value="THYN1-like_EVE"/>
</dbReference>
<dbReference type="GeneID" id="58230438"/>
<dbReference type="Pfam" id="PF01878">
    <property type="entry name" value="EVE"/>
    <property type="match status" value="1"/>
</dbReference>
<dbReference type="Gene3D" id="3.10.590.10">
    <property type="entry name" value="ph1033 like domains"/>
    <property type="match status" value="1"/>
</dbReference>
<dbReference type="Proteomes" id="UP000033664">
    <property type="component" value="Unassembled WGS sequence"/>
</dbReference>
<organism evidence="2 3">
    <name type="scientific">Pseudoalteromonas ruthenica</name>
    <dbReference type="NCBI Taxonomy" id="151081"/>
    <lineage>
        <taxon>Bacteria</taxon>
        <taxon>Pseudomonadati</taxon>
        <taxon>Pseudomonadota</taxon>
        <taxon>Gammaproteobacteria</taxon>
        <taxon>Alteromonadales</taxon>
        <taxon>Pseudoalteromonadaceae</taxon>
        <taxon>Pseudoalteromonas</taxon>
    </lineage>
</organism>
<dbReference type="OrthoDB" id="9791347at2"/>
<dbReference type="EMBL" id="JXXZ01000022">
    <property type="protein sequence ID" value="KJY95370.1"/>
    <property type="molecule type" value="Genomic_DNA"/>
</dbReference>
<evidence type="ECO:0000313" key="3">
    <source>
        <dbReference type="Proteomes" id="UP000033664"/>
    </source>
</evidence>
<dbReference type="InterPro" id="IPR015947">
    <property type="entry name" value="PUA-like_sf"/>
</dbReference>
<dbReference type="PANTHER" id="PTHR14087:SF7">
    <property type="entry name" value="THYMOCYTE NUCLEAR PROTEIN 1"/>
    <property type="match status" value="1"/>
</dbReference>
<dbReference type="InterPro" id="IPR002740">
    <property type="entry name" value="EVE_domain"/>
</dbReference>
<keyword evidence="3" id="KW-1185">Reference proteome</keyword>
<dbReference type="AlphaFoldDB" id="A0A0F4PIM5"/>
<dbReference type="CDD" id="cd21133">
    <property type="entry name" value="EVE"/>
    <property type="match status" value="1"/>
</dbReference>